<organism evidence="2 3">
    <name type="scientific">Punica granatum</name>
    <name type="common">Pomegranate</name>
    <dbReference type="NCBI Taxonomy" id="22663"/>
    <lineage>
        <taxon>Eukaryota</taxon>
        <taxon>Viridiplantae</taxon>
        <taxon>Streptophyta</taxon>
        <taxon>Embryophyta</taxon>
        <taxon>Tracheophyta</taxon>
        <taxon>Spermatophyta</taxon>
        <taxon>Magnoliopsida</taxon>
        <taxon>eudicotyledons</taxon>
        <taxon>Gunneridae</taxon>
        <taxon>Pentapetalae</taxon>
        <taxon>rosids</taxon>
        <taxon>malvids</taxon>
        <taxon>Myrtales</taxon>
        <taxon>Lythraceae</taxon>
        <taxon>Punica</taxon>
    </lineage>
</organism>
<comment type="caution">
    <text evidence="2">The sequence shown here is derived from an EMBL/GenBank/DDBJ whole genome shotgun (WGS) entry which is preliminary data.</text>
</comment>
<sequence>GEGGGGGRGEGFLQSQRRSVELRRLGGVSRDEAGASGQQHNPTSQSLGLPILILPASAFFPTRPLSLMISHAARVPSPDPFCRPPSFPTTARAATWAWGTVSACKDYIYFKLPKSRVTASPIAPESIRLKAVALSLGNGRAATGDQTDVALGPDRCNHPTEGPN</sequence>
<protein>
    <submittedName>
        <fullName evidence="2">Uncharacterized protein</fullName>
    </submittedName>
</protein>
<reference evidence="2 3" key="1">
    <citation type="submission" date="2017-11" db="EMBL/GenBank/DDBJ databases">
        <title>De-novo sequencing of pomegranate (Punica granatum L.) genome.</title>
        <authorList>
            <person name="Akparov Z."/>
            <person name="Amiraslanov A."/>
            <person name="Hajiyeva S."/>
            <person name="Abbasov M."/>
            <person name="Kaur K."/>
            <person name="Hamwieh A."/>
            <person name="Solovyev V."/>
            <person name="Salamov A."/>
            <person name="Braich B."/>
            <person name="Kosarev P."/>
            <person name="Mahmoud A."/>
            <person name="Hajiyev E."/>
            <person name="Babayeva S."/>
            <person name="Izzatullayeva V."/>
            <person name="Mammadov A."/>
            <person name="Mammadov A."/>
            <person name="Sharifova S."/>
            <person name="Ojaghi J."/>
            <person name="Eynullazada K."/>
            <person name="Bayramov B."/>
            <person name="Abdulazimova A."/>
            <person name="Shahmuradov I."/>
        </authorList>
    </citation>
    <scope>NUCLEOTIDE SEQUENCE [LARGE SCALE GENOMIC DNA]</scope>
    <source>
        <strain evidence="3">cv. AG2017</strain>
        <tissue evidence="2">Leaf</tissue>
    </source>
</reference>
<feature type="region of interest" description="Disordered" evidence="1">
    <location>
        <begin position="23"/>
        <end position="43"/>
    </location>
</feature>
<feature type="non-terminal residue" evidence="2">
    <location>
        <position position="1"/>
    </location>
</feature>
<name>A0A2I0IBJ6_PUNGR</name>
<proteinExistence type="predicted"/>
<dbReference type="EMBL" id="PGOL01003458">
    <property type="protein sequence ID" value="PKI41030.1"/>
    <property type="molecule type" value="Genomic_DNA"/>
</dbReference>
<evidence type="ECO:0000256" key="1">
    <source>
        <dbReference type="SAM" id="MobiDB-lite"/>
    </source>
</evidence>
<dbReference type="AlphaFoldDB" id="A0A2I0IBJ6"/>
<keyword evidence="3" id="KW-1185">Reference proteome</keyword>
<feature type="compositionally biased region" description="Basic and acidic residues" evidence="1">
    <location>
        <begin position="23"/>
        <end position="33"/>
    </location>
</feature>
<evidence type="ECO:0000313" key="2">
    <source>
        <dbReference type="EMBL" id="PKI41030.1"/>
    </source>
</evidence>
<feature type="region of interest" description="Disordered" evidence="1">
    <location>
        <begin position="141"/>
        <end position="164"/>
    </location>
</feature>
<dbReference type="Proteomes" id="UP000233551">
    <property type="component" value="Unassembled WGS sequence"/>
</dbReference>
<accession>A0A2I0IBJ6</accession>
<gene>
    <name evidence="2" type="ORF">CRG98_038558</name>
</gene>
<evidence type="ECO:0000313" key="3">
    <source>
        <dbReference type="Proteomes" id="UP000233551"/>
    </source>
</evidence>